<comment type="caution">
    <text evidence="2">The sequence shown here is derived from an EMBL/GenBank/DDBJ whole genome shotgun (WGS) entry which is preliminary data.</text>
</comment>
<gene>
    <name evidence="2" type="ORF">GCM10010529_12940</name>
</gene>
<feature type="region of interest" description="Disordered" evidence="1">
    <location>
        <begin position="45"/>
        <end position="86"/>
    </location>
</feature>
<evidence type="ECO:0000313" key="2">
    <source>
        <dbReference type="EMBL" id="GAA3060738.1"/>
    </source>
</evidence>
<evidence type="ECO:0000313" key="3">
    <source>
        <dbReference type="Proteomes" id="UP001500236"/>
    </source>
</evidence>
<evidence type="ECO:0000256" key="1">
    <source>
        <dbReference type="SAM" id="MobiDB-lite"/>
    </source>
</evidence>
<accession>A0ABP6LX78</accession>
<dbReference type="EMBL" id="BAAAVT010000007">
    <property type="protein sequence ID" value="GAA3060738.1"/>
    <property type="molecule type" value="Genomic_DNA"/>
</dbReference>
<evidence type="ECO:0008006" key="4">
    <source>
        <dbReference type="Google" id="ProtNLM"/>
    </source>
</evidence>
<proteinExistence type="predicted"/>
<dbReference type="RefSeq" id="WP_344683995.1">
    <property type="nucleotide sequence ID" value="NZ_BAAAVT010000007.1"/>
</dbReference>
<organism evidence="2 3">
    <name type="scientific">Nesterenkonia aethiopica</name>
    <dbReference type="NCBI Taxonomy" id="269144"/>
    <lineage>
        <taxon>Bacteria</taxon>
        <taxon>Bacillati</taxon>
        <taxon>Actinomycetota</taxon>
        <taxon>Actinomycetes</taxon>
        <taxon>Micrococcales</taxon>
        <taxon>Micrococcaceae</taxon>
        <taxon>Nesterenkonia</taxon>
    </lineage>
</organism>
<dbReference type="Proteomes" id="UP001500236">
    <property type="component" value="Unassembled WGS sequence"/>
</dbReference>
<feature type="region of interest" description="Disordered" evidence="1">
    <location>
        <begin position="1"/>
        <end position="22"/>
    </location>
</feature>
<keyword evidence="3" id="KW-1185">Reference proteome</keyword>
<name>A0ABP6LX78_9MICC</name>
<sequence length="86" mass="8954">MTETTQGPTEGDSPEAPVLQLTGTPLGAEELAAVAAVVGRLATAEPVEDADAGGTGPRDRTLQRRRHLGLWGRPGTDSWQHAAGLR</sequence>
<protein>
    <recommendedName>
        <fullName evidence="4">Acyl-CoA carboxylase subunit epsilon</fullName>
    </recommendedName>
</protein>
<reference evidence="3" key="1">
    <citation type="journal article" date="2019" name="Int. J. Syst. Evol. Microbiol.">
        <title>The Global Catalogue of Microorganisms (GCM) 10K type strain sequencing project: providing services to taxonomists for standard genome sequencing and annotation.</title>
        <authorList>
            <consortium name="The Broad Institute Genomics Platform"/>
            <consortium name="The Broad Institute Genome Sequencing Center for Infectious Disease"/>
            <person name="Wu L."/>
            <person name="Ma J."/>
        </authorList>
    </citation>
    <scope>NUCLEOTIDE SEQUENCE [LARGE SCALE GENOMIC DNA]</scope>
    <source>
        <strain evidence="3">JCM 14309</strain>
    </source>
</reference>